<dbReference type="InterPro" id="IPR027417">
    <property type="entry name" value="P-loop_NTPase"/>
</dbReference>
<evidence type="ECO:0000256" key="4">
    <source>
        <dbReference type="ARBA" id="ARBA00022605"/>
    </source>
</evidence>
<keyword evidence="11" id="KW-0963">Cytoplasm</keyword>
<dbReference type="PRINTS" id="PR01100">
    <property type="entry name" value="SHIKIMTKNASE"/>
</dbReference>
<dbReference type="PROSITE" id="PS01128">
    <property type="entry name" value="SHIKIMATE_KINASE"/>
    <property type="match status" value="1"/>
</dbReference>
<dbReference type="RefSeq" id="WP_078684497.1">
    <property type="nucleotide sequence ID" value="NZ_FUYA01000003.1"/>
</dbReference>
<dbReference type="SUPFAM" id="SSF52540">
    <property type="entry name" value="P-loop containing nucleoside triphosphate hydrolases"/>
    <property type="match status" value="1"/>
</dbReference>
<dbReference type="UniPathway" id="UPA00053">
    <property type="reaction ID" value="UER00088"/>
</dbReference>
<feature type="binding site" evidence="11">
    <location>
        <begin position="47"/>
        <end position="52"/>
    </location>
    <ligand>
        <name>ATP</name>
        <dbReference type="ChEBI" id="CHEBI:30616"/>
    </ligand>
</feature>
<accession>A0A1T4VXH8</accession>
<dbReference type="InterPro" id="IPR000623">
    <property type="entry name" value="Shikimate_kinase/TSH1"/>
</dbReference>
<comment type="caution">
    <text evidence="11">Lacks conserved residue(s) required for the propagation of feature annotation.</text>
</comment>
<dbReference type="GO" id="GO:0009073">
    <property type="term" value="P:aromatic amino acid family biosynthetic process"/>
    <property type="evidence" value="ECO:0007669"/>
    <property type="project" value="UniProtKB-KW"/>
</dbReference>
<dbReference type="InterPro" id="IPR031322">
    <property type="entry name" value="Shikimate/glucono_kinase"/>
</dbReference>
<keyword evidence="11" id="KW-0460">Magnesium</keyword>
<dbReference type="GO" id="GO:0005524">
    <property type="term" value="F:ATP binding"/>
    <property type="evidence" value="ECO:0007669"/>
    <property type="project" value="UniProtKB-UniRule"/>
</dbReference>
<feature type="binding site" evidence="11">
    <location>
        <position position="115"/>
    </location>
    <ligand>
        <name>substrate</name>
    </ligand>
</feature>
<keyword evidence="4 11" id="KW-0028">Amino-acid biosynthesis</keyword>
<dbReference type="HAMAP" id="MF_00109">
    <property type="entry name" value="Shikimate_kinase"/>
    <property type="match status" value="1"/>
</dbReference>
<dbReference type="AlphaFoldDB" id="A0A1T4VXH8"/>
<dbReference type="Gene3D" id="3.40.50.300">
    <property type="entry name" value="P-loop containing nucleotide triphosphate hydrolases"/>
    <property type="match status" value="1"/>
</dbReference>
<dbReference type="EMBL" id="FUYA01000003">
    <property type="protein sequence ID" value="SKA69706.1"/>
    <property type="molecule type" value="Genomic_DNA"/>
</dbReference>
<keyword evidence="13" id="KW-1185">Reference proteome</keyword>
<dbReference type="GO" id="GO:0005829">
    <property type="term" value="C:cytosol"/>
    <property type="evidence" value="ECO:0007669"/>
    <property type="project" value="TreeGrafter"/>
</dbReference>
<dbReference type="OrthoDB" id="9800332at2"/>
<comment type="cofactor">
    <cofactor evidence="11">
        <name>Mg(2+)</name>
        <dbReference type="ChEBI" id="CHEBI:18420"/>
    </cofactor>
    <text evidence="11">Binds 1 Mg(2+) ion per subunit.</text>
</comment>
<keyword evidence="9 11" id="KW-0057">Aromatic amino acid biosynthesis</keyword>
<evidence type="ECO:0000313" key="13">
    <source>
        <dbReference type="Proteomes" id="UP000189733"/>
    </source>
</evidence>
<comment type="pathway">
    <text evidence="1 11">Metabolic intermediate biosynthesis; chorismate biosynthesis; chorismate from D-erythrose 4-phosphate and phosphoenolpyruvate: step 5/7.</text>
</comment>
<comment type="subcellular location">
    <subcellularLocation>
        <location evidence="11">Cytoplasm</location>
    </subcellularLocation>
</comment>
<dbReference type="NCBIfam" id="NF002988">
    <property type="entry name" value="PRK03731.1"/>
    <property type="match status" value="1"/>
</dbReference>
<proteinExistence type="inferred from homology"/>
<keyword evidence="5 11" id="KW-0808">Transferase</keyword>
<evidence type="ECO:0000256" key="1">
    <source>
        <dbReference type="ARBA" id="ARBA00004842"/>
    </source>
</evidence>
<dbReference type="CDD" id="cd00464">
    <property type="entry name" value="SK"/>
    <property type="match status" value="1"/>
</dbReference>
<evidence type="ECO:0000256" key="3">
    <source>
        <dbReference type="ARBA" id="ARBA00012154"/>
    </source>
</evidence>
<comment type="subunit">
    <text evidence="11">Monomer.</text>
</comment>
<dbReference type="InterPro" id="IPR023000">
    <property type="entry name" value="Shikimate_kinase_CS"/>
</dbReference>
<dbReference type="PANTHER" id="PTHR21087:SF16">
    <property type="entry name" value="SHIKIMATE KINASE 1, CHLOROPLASTIC"/>
    <property type="match status" value="1"/>
</dbReference>
<evidence type="ECO:0000313" key="12">
    <source>
        <dbReference type="EMBL" id="SKA69706.1"/>
    </source>
</evidence>
<dbReference type="Pfam" id="PF01202">
    <property type="entry name" value="SKI"/>
    <property type="match status" value="1"/>
</dbReference>
<protein>
    <recommendedName>
        <fullName evidence="3 11">Shikimate kinase</fullName>
        <shortName evidence="11">SK</shortName>
        <ecNumber evidence="3 11">2.7.1.71</ecNumber>
    </recommendedName>
</protein>
<name>A0A1T4VXH8_9BACT</name>
<dbReference type="EC" id="2.7.1.71" evidence="3 11"/>
<keyword evidence="8 11" id="KW-0067">ATP-binding</keyword>
<dbReference type="STRING" id="1121442.SAMN02745702_01199"/>
<comment type="similarity">
    <text evidence="2 11">Belongs to the shikimate kinase family.</text>
</comment>
<keyword evidence="7 11" id="KW-0418">Kinase</keyword>
<comment type="function">
    <text evidence="11">Catalyzes the specific phosphorylation of the 3-hydroxyl group of shikimic acid using ATP as a cosubstrate.</text>
</comment>
<comment type="catalytic activity">
    <reaction evidence="10 11">
        <text>shikimate + ATP = 3-phosphoshikimate + ADP + H(+)</text>
        <dbReference type="Rhea" id="RHEA:13121"/>
        <dbReference type="ChEBI" id="CHEBI:15378"/>
        <dbReference type="ChEBI" id="CHEBI:30616"/>
        <dbReference type="ChEBI" id="CHEBI:36208"/>
        <dbReference type="ChEBI" id="CHEBI:145989"/>
        <dbReference type="ChEBI" id="CHEBI:456216"/>
        <dbReference type="EC" id="2.7.1.71"/>
    </reaction>
</comment>
<evidence type="ECO:0000256" key="2">
    <source>
        <dbReference type="ARBA" id="ARBA00006997"/>
    </source>
</evidence>
<dbReference type="PANTHER" id="PTHR21087">
    <property type="entry name" value="SHIKIMATE KINASE"/>
    <property type="match status" value="1"/>
</dbReference>
<evidence type="ECO:0000256" key="10">
    <source>
        <dbReference type="ARBA" id="ARBA00048567"/>
    </source>
</evidence>
<dbReference type="GO" id="GO:0009423">
    <property type="term" value="P:chorismate biosynthetic process"/>
    <property type="evidence" value="ECO:0007669"/>
    <property type="project" value="UniProtKB-UniRule"/>
</dbReference>
<evidence type="ECO:0000256" key="8">
    <source>
        <dbReference type="ARBA" id="ARBA00022840"/>
    </source>
</evidence>
<evidence type="ECO:0000256" key="9">
    <source>
        <dbReference type="ARBA" id="ARBA00023141"/>
    </source>
</evidence>
<evidence type="ECO:0000256" key="7">
    <source>
        <dbReference type="ARBA" id="ARBA00022777"/>
    </source>
</evidence>
<evidence type="ECO:0000256" key="6">
    <source>
        <dbReference type="ARBA" id="ARBA00022741"/>
    </source>
</evidence>
<feature type="binding site" evidence="11">
    <location>
        <position position="93"/>
    </location>
    <ligand>
        <name>substrate</name>
    </ligand>
</feature>
<keyword evidence="11" id="KW-0479">Metal-binding</keyword>
<feature type="binding site" evidence="11">
    <location>
        <position position="51"/>
    </location>
    <ligand>
        <name>Mg(2+)</name>
        <dbReference type="ChEBI" id="CHEBI:18420"/>
    </ligand>
</feature>
<dbReference type="Proteomes" id="UP000189733">
    <property type="component" value="Unassembled WGS sequence"/>
</dbReference>
<dbReference type="GO" id="GO:0000287">
    <property type="term" value="F:magnesium ion binding"/>
    <property type="evidence" value="ECO:0007669"/>
    <property type="project" value="UniProtKB-UniRule"/>
</dbReference>
<dbReference type="GO" id="GO:0004765">
    <property type="term" value="F:shikimate kinase activity"/>
    <property type="evidence" value="ECO:0007669"/>
    <property type="project" value="UniProtKB-UniRule"/>
</dbReference>
<sequence>MRKIVPQNPLNKKIAVEDESRSVAFGKAPAPVPYTSETNIYLVGMRASGKTTLGKLLAQKLSRPFLDTDDVFVEQHGQSIADFVAANGWGAFRDAEAEILRSVSKSKGQVISTGGGMVLRQENRELMHRSGPVFYLYAEVPVLVQRLQADPLQDQRPSLAHSSLEDDLRAAFAERESLYLGVAHFVLPAVESLQDTLADALDKLQLLARVRK</sequence>
<feature type="binding site" evidence="11">
    <location>
        <position position="69"/>
    </location>
    <ligand>
        <name>substrate</name>
    </ligand>
</feature>
<feature type="binding site" evidence="11">
    <location>
        <position position="156"/>
    </location>
    <ligand>
        <name>ATP</name>
        <dbReference type="ChEBI" id="CHEBI:30616"/>
    </ligand>
</feature>
<dbReference type="GO" id="GO:0008652">
    <property type="term" value="P:amino acid biosynthetic process"/>
    <property type="evidence" value="ECO:0007669"/>
    <property type="project" value="UniProtKB-KW"/>
</dbReference>
<feature type="binding site" evidence="11">
    <location>
        <position position="175"/>
    </location>
    <ligand>
        <name>substrate</name>
    </ligand>
</feature>
<reference evidence="12 13" key="1">
    <citation type="submission" date="2017-02" db="EMBL/GenBank/DDBJ databases">
        <authorList>
            <person name="Peterson S.W."/>
        </authorList>
    </citation>
    <scope>NUCLEOTIDE SEQUENCE [LARGE SCALE GENOMIC DNA]</scope>
    <source>
        <strain evidence="12 13">DSM 18034</strain>
    </source>
</reference>
<keyword evidence="6 11" id="KW-0547">Nucleotide-binding</keyword>
<organism evidence="12 13">
    <name type="scientific">Desulfobaculum bizertense DSM 18034</name>
    <dbReference type="NCBI Taxonomy" id="1121442"/>
    <lineage>
        <taxon>Bacteria</taxon>
        <taxon>Pseudomonadati</taxon>
        <taxon>Thermodesulfobacteriota</taxon>
        <taxon>Desulfovibrionia</taxon>
        <taxon>Desulfovibrionales</taxon>
        <taxon>Desulfovibrionaceae</taxon>
        <taxon>Desulfobaculum</taxon>
    </lineage>
</organism>
<gene>
    <name evidence="11" type="primary">aroK</name>
    <name evidence="12" type="ORF">SAMN02745702_01199</name>
</gene>
<evidence type="ECO:0000256" key="5">
    <source>
        <dbReference type="ARBA" id="ARBA00022679"/>
    </source>
</evidence>
<evidence type="ECO:0000256" key="11">
    <source>
        <dbReference type="HAMAP-Rule" id="MF_00109"/>
    </source>
</evidence>